<evidence type="ECO:0000256" key="1">
    <source>
        <dbReference type="SAM" id="MobiDB-lite"/>
    </source>
</evidence>
<dbReference type="Proteomes" id="UP000585474">
    <property type="component" value="Unassembled WGS sequence"/>
</dbReference>
<proteinExistence type="predicted"/>
<comment type="caution">
    <text evidence="2">The sequence shown here is derived from an EMBL/GenBank/DDBJ whole genome shotgun (WGS) entry which is preliminary data.</text>
</comment>
<reference evidence="2 3" key="1">
    <citation type="submission" date="2019-07" db="EMBL/GenBank/DDBJ databases">
        <title>De Novo Assembly of kiwifruit Actinidia rufa.</title>
        <authorList>
            <person name="Sugita-Konishi S."/>
            <person name="Sato K."/>
            <person name="Mori E."/>
            <person name="Abe Y."/>
            <person name="Kisaki G."/>
            <person name="Hamano K."/>
            <person name="Suezawa K."/>
            <person name="Otani M."/>
            <person name="Fukuda T."/>
            <person name="Manabe T."/>
            <person name="Gomi K."/>
            <person name="Tabuchi M."/>
            <person name="Akimitsu K."/>
            <person name="Kataoka I."/>
        </authorList>
    </citation>
    <scope>NUCLEOTIDE SEQUENCE [LARGE SCALE GENOMIC DNA]</scope>
    <source>
        <strain evidence="3">cv. Fuchu</strain>
    </source>
</reference>
<protein>
    <submittedName>
        <fullName evidence="2">Uncharacterized protein</fullName>
    </submittedName>
</protein>
<dbReference type="OrthoDB" id="5980302at2759"/>
<evidence type="ECO:0000313" key="3">
    <source>
        <dbReference type="Proteomes" id="UP000585474"/>
    </source>
</evidence>
<keyword evidence="3" id="KW-1185">Reference proteome</keyword>
<feature type="region of interest" description="Disordered" evidence="1">
    <location>
        <begin position="174"/>
        <end position="200"/>
    </location>
</feature>
<organism evidence="2 3">
    <name type="scientific">Actinidia rufa</name>
    <dbReference type="NCBI Taxonomy" id="165716"/>
    <lineage>
        <taxon>Eukaryota</taxon>
        <taxon>Viridiplantae</taxon>
        <taxon>Streptophyta</taxon>
        <taxon>Embryophyta</taxon>
        <taxon>Tracheophyta</taxon>
        <taxon>Spermatophyta</taxon>
        <taxon>Magnoliopsida</taxon>
        <taxon>eudicotyledons</taxon>
        <taxon>Gunneridae</taxon>
        <taxon>Pentapetalae</taxon>
        <taxon>asterids</taxon>
        <taxon>Ericales</taxon>
        <taxon>Actinidiaceae</taxon>
        <taxon>Actinidia</taxon>
    </lineage>
</organism>
<dbReference type="AlphaFoldDB" id="A0A7J0EH95"/>
<evidence type="ECO:0000313" key="2">
    <source>
        <dbReference type="EMBL" id="GFY85854.1"/>
    </source>
</evidence>
<dbReference type="EMBL" id="BJWL01000004">
    <property type="protein sequence ID" value="GFY85854.1"/>
    <property type="molecule type" value="Genomic_DNA"/>
</dbReference>
<accession>A0A7J0EH95</accession>
<feature type="compositionally biased region" description="Polar residues" evidence="1">
    <location>
        <begin position="176"/>
        <end position="200"/>
    </location>
</feature>
<gene>
    <name evidence="2" type="ORF">Acr_04g0005920</name>
</gene>
<name>A0A7J0EH95_9ERIC</name>
<sequence length="426" mass="48377">MLVVDTLMHQVELPFSVMDLMHVYTVVWPKRESGTPFFKVNGNSELGMMASSRSLGTKAVFLTINFNDLFKTRFKECKVDIQAVNHSRASRKVTNLLTYEPVYRHIIPHKVDELSRIRLPALRIEGYQEGITLSSSSYTSLDFSDSEEEEGEEMMSQLLLNKRRGEVVIAHPFKEGSNSDMSSGEVNMTPRPSSGSLNFPPSSEFSTVDLGKQVIMANSAKNHDTSLALTQVIMLPKDVADLVEKSLEKIHFLLLMQQRATAISEQMKDQSTEIKKSKKKISFLEKQAKLDSKAKEKAKLNLALAVQERDASYATIIEARGIDRAKDNYDKQLAELHPGIFKKGWMASLKELDIPSDHLAWSVALLESSRWMLLKPILPSCCLILMMKNYWRKWKTSSQRSPPRWSTILFRAPIVGCDFKKWKKGN</sequence>